<comment type="caution">
    <text evidence="2">The sequence shown here is derived from an EMBL/GenBank/DDBJ whole genome shotgun (WGS) entry which is preliminary data.</text>
</comment>
<dbReference type="AlphaFoldDB" id="A0ABD0Z403"/>
<evidence type="ECO:0000313" key="3">
    <source>
        <dbReference type="Proteomes" id="UP001558652"/>
    </source>
</evidence>
<reference evidence="2 3" key="1">
    <citation type="submission" date="2024-07" db="EMBL/GenBank/DDBJ databases">
        <title>Chromosome-level genome assembly of the water stick insect Ranatra chinensis (Heteroptera: Nepidae).</title>
        <authorList>
            <person name="Liu X."/>
        </authorList>
    </citation>
    <scope>NUCLEOTIDE SEQUENCE [LARGE SCALE GENOMIC DNA]</scope>
    <source>
        <strain evidence="2">Cailab_2021Rc</strain>
        <tissue evidence="2">Muscle</tissue>
    </source>
</reference>
<protein>
    <submittedName>
        <fullName evidence="2">Uncharacterized protein</fullName>
    </submittedName>
</protein>
<dbReference type="Proteomes" id="UP001558652">
    <property type="component" value="Unassembled WGS sequence"/>
</dbReference>
<dbReference type="EMBL" id="JBFDAA010000003">
    <property type="protein sequence ID" value="KAL1138442.1"/>
    <property type="molecule type" value="Genomic_DNA"/>
</dbReference>
<gene>
    <name evidence="2" type="ORF">AAG570_008506</name>
</gene>
<accession>A0ABD0Z403</accession>
<sequence length="141" mass="15035">MTHPSLGAHPTLPPQGGYDPVYLSQRIVCGLQSAACSLRPAVCGLQSAACSLRPAVCGLQSAACSLRPALRALAGIRVKSCESLPWSVTSCSEFVGPNRFWLIAIFNSAVWVTTVVTSTAEDSDLPKPVRTNKLRARDERP</sequence>
<name>A0ABD0Z403_9HEMI</name>
<feature type="region of interest" description="Disordered" evidence="1">
    <location>
        <begin position="122"/>
        <end position="141"/>
    </location>
</feature>
<keyword evidence="3" id="KW-1185">Reference proteome</keyword>
<proteinExistence type="predicted"/>
<organism evidence="2 3">
    <name type="scientific">Ranatra chinensis</name>
    <dbReference type="NCBI Taxonomy" id="642074"/>
    <lineage>
        <taxon>Eukaryota</taxon>
        <taxon>Metazoa</taxon>
        <taxon>Ecdysozoa</taxon>
        <taxon>Arthropoda</taxon>
        <taxon>Hexapoda</taxon>
        <taxon>Insecta</taxon>
        <taxon>Pterygota</taxon>
        <taxon>Neoptera</taxon>
        <taxon>Paraneoptera</taxon>
        <taxon>Hemiptera</taxon>
        <taxon>Heteroptera</taxon>
        <taxon>Panheteroptera</taxon>
        <taxon>Nepomorpha</taxon>
        <taxon>Nepidae</taxon>
        <taxon>Ranatrinae</taxon>
        <taxon>Ranatra</taxon>
    </lineage>
</organism>
<evidence type="ECO:0000313" key="2">
    <source>
        <dbReference type="EMBL" id="KAL1138442.1"/>
    </source>
</evidence>
<evidence type="ECO:0000256" key="1">
    <source>
        <dbReference type="SAM" id="MobiDB-lite"/>
    </source>
</evidence>